<feature type="signal peptide" evidence="1">
    <location>
        <begin position="1"/>
        <end position="20"/>
    </location>
</feature>
<name>A0A369TL88_9RHOB</name>
<gene>
    <name evidence="2" type="ORF">DU478_14225</name>
</gene>
<dbReference type="Pfam" id="PF16156">
    <property type="entry name" value="DUF4864"/>
    <property type="match status" value="1"/>
</dbReference>
<sequence length="136" mass="15195">MRQFFYVLIAVIGLAQAAPAQTGPEAEIENTIQSQLDAFLADDFVAAFDYAAPNIQGMFRTPQNFEMMVKRGYPMVWRPDDVTFGDLRADGAEMAQRVIIRDQKGETHVLEYRLVDQGGMWRISGVQILPQPGVSA</sequence>
<accession>A0A369TL88</accession>
<evidence type="ECO:0000256" key="1">
    <source>
        <dbReference type="SAM" id="SignalP"/>
    </source>
</evidence>
<dbReference type="Proteomes" id="UP000253977">
    <property type="component" value="Unassembled WGS sequence"/>
</dbReference>
<keyword evidence="1" id="KW-0732">Signal</keyword>
<feature type="chain" id="PRO_5016837210" evidence="1">
    <location>
        <begin position="21"/>
        <end position="136"/>
    </location>
</feature>
<dbReference type="EMBL" id="QPMK01000011">
    <property type="protein sequence ID" value="RDD65592.1"/>
    <property type="molecule type" value="Genomic_DNA"/>
</dbReference>
<keyword evidence="3" id="KW-1185">Reference proteome</keyword>
<evidence type="ECO:0000313" key="2">
    <source>
        <dbReference type="EMBL" id="RDD65592.1"/>
    </source>
</evidence>
<organism evidence="2 3">
    <name type="scientific">Thalassococcus profundi</name>
    <dbReference type="NCBI Taxonomy" id="2282382"/>
    <lineage>
        <taxon>Bacteria</taxon>
        <taxon>Pseudomonadati</taxon>
        <taxon>Pseudomonadota</taxon>
        <taxon>Alphaproteobacteria</taxon>
        <taxon>Rhodobacterales</taxon>
        <taxon>Roseobacteraceae</taxon>
        <taxon>Thalassococcus</taxon>
    </lineage>
</organism>
<dbReference type="RefSeq" id="WP_114511633.1">
    <property type="nucleotide sequence ID" value="NZ_QPMK01000011.1"/>
</dbReference>
<dbReference type="OrthoDB" id="9130422at2"/>
<reference evidence="2 3" key="1">
    <citation type="submission" date="2018-07" db="EMBL/GenBank/DDBJ databases">
        <title>Thalassococcus profundi sp. nov., a marine bacterium isolated from deep seawater of Okinawa Trough.</title>
        <authorList>
            <person name="Yu M."/>
        </authorList>
    </citation>
    <scope>NUCLEOTIDE SEQUENCE [LARGE SCALE GENOMIC DNA]</scope>
    <source>
        <strain evidence="2 3">WRAS1</strain>
    </source>
</reference>
<protein>
    <submittedName>
        <fullName evidence="2">DUF4864 domain-containing protein</fullName>
    </submittedName>
</protein>
<dbReference type="AlphaFoldDB" id="A0A369TL88"/>
<evidence type="ECO:0000313" key="3">
    <source>
        <dbReference type="Proteomes" id="UP000253977"/>
    </source>
</evidence>
<proteinExistence type="predicted"/>
<comment type="caution">
    <text evidence="2">The sequence shown here is derived from an EMBL/GenBank/DDBJ whole genome shotgun (WGS) entry which is preliminary data.</text>
</comment>
<dbReference type="InterPro" id="IPR032347">
    <property type="entry name" value="DUF4864"/>
</dbReference>